<evidence type="ECO:0000256" key="2">
    <source>
        <dbReference type="SAM" id="Phobius"/>
    </source>
</evidence>
<proteinExistence type="predicted"/>
<name>A0ABN6ZEG9_9FIRM</name>
<protein>
    <submittedName>
        <fullName evidence="3">Uncharacterized protein</fullName>
    </submittedName>
</protein>
<gene>
    <name evidence="3" type="ORF">T23_15310</name>
</gene>
<feature type="transmembrane region" description="Helical" evidence="2">
    <location>
        <begin position="92"/>
        <end position="113"/>
    </location>
</feature>
<sequence>MGIKNKTYYRNWYQQWREEEQIRLEKQSTNELRTYQYNVDTTQYRANHDLGRKNVGYTRNNHRKSQSPYQKTRNGNQMADITLSTQNSFADILRGILVGIPLVVVLLTVLYVGGVIPQNQVNQFLGLSTNKVVTDYIGKYDELMLLHNEINKSLSDHMSTGNFSSVYLQELKEKQNQIAVKTQEIMATEGDNFSEMGRLLNLKLTSLNQLMGKLEGSESLTEEVKQAYNQFVSDQNEVGNQIVLALTNLLDANKIPYTKEVNGAIQIK</sequence>
<reference evidence="3" key="1">
    <citation type="journal article" date="2024" name="Int. J. Syst. Evol. Microbiol.">
        <title>Turicibacter faecis sp. nov., isolated from faeces of heart failure mouse model.</title>
        <authorList>
            <person name="Imamura Y."/>
            <person name="Motooka D."/>
            <person name="Nakajima Y."/>
            <person name="Ito S."/>
            <person name="Kitakaze M."/>
            <person name="Iida T."/>
            <person name="Nakamura S."/>
        </authorList>
    </citation>
    <scope>NUCLEOTIDE SEQUENCE</scope>
    <source>
        <strain evidence="3">TC023</strain>
    </source>
</reference>
<evidence type="ECO:0000313" key="3">
    <source>
        <dbReference type="EMBL" id="BEH91429.1"/>
    </source>
</evidence>
<evidence type="ECO:0000313" key="4">
    <source>
        <dbReference type="Proteomes" id="UP001432099"/>
    </source>
</evidence>
<organism evidence="3 4">
    <name type="scientific">Turicibacter faecis</name>
    <dbReference type="NCBI Taxonomy" id="2963365"/>
    <lineage>
        <taxon>Bacteria</taxon>
        <taxon>Bacillati</taxon>
        <taxon>Bacillota</taxon>
        <taxon>Erysipelotrichia</taxon>
        <taxon>Erysipelotrichales</taxon>
        <taxon>Turicibacteraceae</taxon>
        <taxon>Turicibacter</taxon>
    </lineage>
</organism>
<dbReference type="EMBL" id="AP028127">
    <property type="protein sequence ID" value="BEH91429.1"/>
    <property type="molecule type" value="Genomic_DNA"/>
</dbReference>
<keyword evidence="2" id="KW-0472">Membrane</keyword>
<keyword evidence="4" id="KW-1185">Reference proteome</keyword>
<keyword evidence="2" id="KW-0812">Transmembrane</keyword>
<feature type="region of interest" description="Disordered" evidence="1">
    <location>
        <begin position="52"/>
        <end position="73"/>
    </location>
</feature>
<keyword evidence="2" id="KW-1133">Transmembrane helix</keyword>
<accession>A0ABN6ZEG9</accession>
<dbReference type="RefSeq" id="WP_161831598.1">
    <property type="nucleotide sequence ID" value="NZ_AP028127.1"/>
</dbReference>
<evidence type="ECO:0000256" key="1">
    <source>
        <dbReference type="SAM" id="MobiDB-lite"/>
    </source>
</evidence>
<dbReference type="Proteomes" id="UP001432099">
    <property type="component" value="Chromosome"/>
</dbReference>